<organism evidence="2">
    <name type="scientific">Arundo donax</name>
    <name type="common">Giant reed</name>
    <name type="synonym">Donax arundinaceus</name>
    <dbReference type="NCBI Taxonomy" id="35708"/>
    <lineage>
        <taxon>Eukaryota</taxon>
        <taxon>Viridiplantae</taxon>
        <taxon>Streptophyta</taxon>
        <taxon>Embryophyta</taxon>
        <taxon>Tracheophyta</taxon>
        <taxon>Spermatophyta</taxon>
        <taxon>Magnoliopsida</taxon>
        <taxon>Liliopsida</taxon>
        <taxon>Poales</taxon>
        <taxon>Poaceae</taxon>
        <taxon>PACMAD clade</taxon>
        <taxon>Arundinoideae</taxon>
        <taxon>Arundineae</taxon>
        <taxon>Arundo</taxon>
    </lineage>
</organism>
<reference evidence="2" key="1">
    <citation type="submission" date="2014-09" db="EMBL/GenBank/DDBJ databases">
        <authorList>
            <person name="Magalhaes I.L.F."/>
            <person name="Oliveira U."/>
            <person name="Santos F.R."/>
            <person name="Vidigal T.H.D.A."/>
            <person name="Brescovit A.D."/>
            <person name="Santos A.J."/>
        </authorList>
    </citation>
    <scope>NUCLEOTIDE SEQUENCE</scope>
    <source>
        <tissue evidence="2">Shoot tissue taken approximately 20 cm above the soil surface</tissue>
    </source>
</reference>
<protein>
    <submittedName>
        <fullName evidence="2">Uncharacterized protein</fullName>
    </submittedName>
</protein>
<dbReference type="EMBL" id="GBRH01226555">
    <property type="protein sequence ID" value="JAD71340.1"/>
    <property type="molecule type" value="Transcribed_RNA"/>
</dbReference>
<name>A0A0A9CD66_ARUDO</name>
<dbReference type="AlphaFoldDB" id="A0A0A9CD66"/>
<accession>A0A0A9CD66</accession>
<evidence type="ECO:0000313" key="2">
    <source>
        <dbReference type="EMBL" id="JAD71340.1"/>
    </source>
</evidence>
<sequence length="32" mass="3387">MQGVENIEARGTSTAMASPNHSPGSMILNKTR</sequence>
<proteinExistence type="predicted"/>
<evidence type="ECO:0000256" key="1">
    <source>
        <dbReference type="SAM" id="MobiDB-lite"/>
    </source>
</evidence>
<feature type="compositionally biased region" description="Polar residues" evidence="1">
    <location>
        <begin position="11"/>
        <end position="32"/>
    </location>
</feature>
<reference evidence="2" key="2">
    <citation type="journal article" date="2015" name="Data Brief">
        <title>Shoot transcriptome of the giant reed, Arundo donax.</title>
        <authorList>
            <person name="Barrero R.A."/>
            <person name="Guerrero F.D."/>
            <person name="Moolhuijzen P."/>
            <person name="Goolsby J.A."/>
            <person name="Tidwell J."/>
            <person name="Bellgard S.E."/>
            <person name="Bellgard M.I."/>
        </authorList>
    </citation>
    <scope>NUCLEOTIDE SEQUENCE</scope>
    <source>
        <tissue evidence="2">Shoot tissue taken approximately 20 cm above the soil surface</tissue>
    </source>
</reference>
<feature type="region of interest" description="Disordered" evidence="1">
    <location>
        <begin position="1"/>
        <end position="32"/>
    </location>
</feature>